<dbReference type="InterPro" id="IPR004520">
    <property type="entry name" value="GTPase_MnmE"/>
</dbReference>
<evidence type="ECO:0000313" key="13">
    <source>
        <dbReference type="EMBL" id="QBF24092.1"/>
    </source>
</evidence>
<dbReference type="CDD" id="cd14858">
    <property type="entry name" value="TrmE_N"/>
    <property type="match status" value="1"/>
</dbReference>
<feature type="binding site" evidence="10">
    <location>
        <position position="250"/>
    </location>
    <ligand>
        <name>K(+)</name>
        <dbReference type="ChEBI" id="CHEBI:29103"/>
    </ligand>
</feature>
<keyword evidence="9 10" id="KW-0342">GTP-binding</keyword>
<dbReference type="GO" id="GO:0030488">
    <property type="term" value="P:tRNA methylation"/>
    <property type="evidence" value="ECO:0007669"/>
    <property type="project" value="TreeGrafter"/>
</dbReference>
<dbReference type="GO" id="GO:0003924">
    <property type="term" value="F:GTPase activity"/>
    <property type="evidence" value="ECO:0007669"/>
    <property type="project" value="UniProtKB-UniRule"/>
</dbReference>
<evidence type="ECO:0000256" key="11">
    <source>
        <dbReference type="RuleBase" id="RU003313"/>
    </source>
</evidence>
<proteinExistence type="inferred from homology"/>
<dbReference type="HAMAP" id="MF_00379">
    <property type="entry name" value="GTPase_MnmE"/>
    <property type="match status" value="1"/>
</dbReference>
<dbReference type="InterPro" id="IPR005225">
    <property type="entry name" value="Small_GTP-bd"/>
</dbReference>
<evidence type="ECO:0000256" key="6">
    <source>
        <dbReference type="ARBA" id="ARBA00022801"/>
    </source>
</evidence>
<protein>
    <recommendedName>
        <fullName evidence="10">tRNA modification GTPase MnmE</fullName>
        <ecNumber evidence="10">3.6.-.-</ecNumber>
    </recommendedName>
</protein>
<evidence type="ECO:0000259" key="12">
    <source>
        <dbReference type="PROSITE" id="PS51709"/>
    </source>
</evidence>
<dbReference type="EMBL" id="CP035949">
    <property type="protein sequence ID" value="QBF24092.1"/>
    <property type="molecule type" value="Genomic_DNA"/>
</dbReference>
<keyword evidence="7 10" id="KW-0460">Magnesium</keyword>
<evidence type="ECO:0000256" key="9">
    <source>
        <dbReference type="ARBA" id="ARBA00023134"/>
    </source>
</evidence>
<dbReference type="Proteomes" id="UP000289726">
    <property type="component" value="Chromosome"/>
</dbReference>
<feature type="binding site" evidence="10">
    <location>
        <position position="254"/>
    </location>
    <ligand>
        <name>Mg(2+)</name>
        <dbReference type="ChEBI" id="CHEBI:18420"/>
    </ligand>
</feature>
<feature type="binding site" evidence="10">
    <location>
        <position position="229"/>
    </location>
    <ligand>
        <name>K(+)</name>
        <dbReference type="ChEBI" id="CHEBI:29103"/>
    </ligand>
</feature>
<feature type="binding site" evidence="10">
    <location>
        <position position="460"/>
    </location>
    <ligand>
        <name>(6S)-5-formyl-5,6,7,8-tetrahydrofolate</name>
        <dbReference type="ChEBI" id="CHEBI:57457"/>
    </ligand>
</feature>
<dbReference type="FunFam" id="3.40.50.300:FF:000494">
    <property type="entry name" value="tRNA modification GTPase MnmE"/>
    <property type="match status" value="1"/>
</dbReference>
<keyword evidence="2 10" id="KW-0963">Cytoplasm</keyword>
<feature type="binding site" evidence="10">
    <location>
        <begin position="333"/>
        <end position="336"/>
    </location>
    <ligand>
        <name>GTP</name>
        <dbReference type="ChEBI" id="CHEBI:37565"/>
    </ligand>
</feature>
<dbReference type="GO" id="GO:0046872">
    <property type="term" value="F:metal ion binding"/>
    <property type="evidence" value="ECO:0007669"/>
    <property type="project" value="UniProtKB-KW"/>
</dbReference>
<comment type="subunit">
    <text evidence="10">Homodimer. Heterotetramer of two MnmE and two MnmG subunits.</text>
</comment>
<dbReference type="Gene3D" id="1.20.120.430">
    <property type="entry name" value="tRNA modification GTPase MnmE domain 2"/>
    <property type="match status" value="1"/>
</dbReference>
<dbReference type="NCBIfam" id="TIGR00231">
    <property type="entry name" value="small_GTP"/>
    <property type="match status" value="1"/>
</dbReference>
<name>A0A4P6M9K6_9MOLU</name>
<feature type="binding site" evidence="10">
    <location>
        <position position="83"/>
    </location>
    <ligand>
        <name>(6S)-5-formyl-5,6,7,8-tetrahydrofolate</name>
        <dbReference type="ChEBI" id="CHEBI:57457"/>
    </ligand>
</feature>
<dbReference type="GO" id="GO:0042802">
    <property type="term" value="F:identical protein binding"/>
    <property type="evidence" value="ECO:0007669"/>
    <property type="project" value="UniProtKB-ARBA"/>
</dbReference>
<comment type="function">
    <text evidence="10">Exhibits a very high intrinsic GTPase hydrolysis rate. Involved in the addition of a carboxymethylaminomethyl (cmnm) group at the wobble position (U34) of certain tRNAs, forming tRNA-cmnm(5)s(2)U34.</text>
</comment>
<gene>
    <name evidence="10 13" type="primary">mnmE</name>
    <name evidence="10" type="synonym">trmE</name>
    <name evidence="13" type="ORF">EXT02_02815</name>
</gene>
<reference evidence="13 14" key="1">
    <citation type="submission" date="2019-02" db="EMBL/GenBank/DDBJ databases">
        <title>Draft Genome Sequence of Maize Bushy Stunt-like Phytoplasma group 16SrI-B (Aster yellows) in South Africa.</title>
        <authorList>
            <person name="Coetzee B."/>
            <person name="Douglas-Smit N."/>
            <person name="Maree H.J."/>
            <person name="Burger J.T."/>
            <person name="Kruger K."/>
            <person name="Pietersen G."/>
        </authorList>
    </citation>
    <scope>NUCLEOTIDE SEQUENCE [LARGE SCALE GENOMIC DNA]</scope>
    <source>
        <strain evidence="13 14">De Villa</strain>
    </source>
</reference>
<dbReference type="Pfam" id="PF01926">
    <property type="entry name" value="MMR_HSR1"/>
    <property type="match status" value="1"/>
</dbReference>
<evidence type="ECO:0000256" key="1">
    <source>
        <dbReference type="ARBA" id="ARBA00011043"/>
    </source>
</evidence>
<keyword evidence="3 10" id="KW-0819">tRNA processing</keyword>
<dbReference type="InterPro" id="IPR025867">
    <property type="entry name" value="MnmE_helical"/>
</dbReference>
<dbReference type="CDD" id="cd04164">
    <property type="entry name" value="trmE"/>
    <property type="match status" value="1"/>
</dbReference>
<feature type="binding site" evidence="10">
    <location>
        <begin position="229"/>
        <end position="234"/>
    </location>
    <ligand>
        <name>GTP</name>
        <dbReference type="ChEBI" id="CHEBI:37565"/>
    </ligand>
</feature>
<feature type="binding site" evidence="10">
    <location>
        <begin position="273"/>
        <end position="276"/>
    </location>
    <ligand>
        <name>GTP</name>
        <dbReference type="ChEBI" id="CHEBI:37565"/>
    </ligand>
</feature>
<dbReference type="PANTHER" id="PTHR42714">
    <property type="entry name" value="TRNA MODIFICATION GTPASE GTPBP3"/>
    <property type="match status" value="1"/>
</dbReference>
<feature type="binding site" evidence="10">
    <location>
        <position position="248"/>
    </location>
    <ligand>
        <name>K(+)</name>
        <dbReference type="ChEBI" id="CHEBI:29103"/>
    </ligand>
</feature>
<dbReference type="InterPro" id="IPR027266">
    <property type="entry name" value="TrmE/GcvT-like"/>
</dbReference>
<keyword evidence="14" id="KW-1185">Reference proteome</keyword>
<dbReference type="FunFam" id="3.30.1360.120:FF:000003">
    <property type="entry name" value="tRNA modification GTPase MnmE"/>
    <property type="match status" value="1"/>
</dbReference>
<keyword evidence="6 10" id="KW-0378">Hydrolase</keyword>
<sequence length="460" mass="51502">MFFDTIAAISTPLGTGGVSVIRVSGNNSIAEINKIFKGKDLTKTKTHTITHGFILNKDQTILDEVLISIFKTPNSFTGENVVEINAHGGILITQMVLERVLSLDIRLAFPGEFSQRAYLNGKMDLIQAESIMDLIHATNENAIKIAHSGLQKYTSQLVTSLRDQILNLIAQIEVNIDYPEYDDIPQITQQKIALEVKSLIKQLENILNHSHKNRYLKEGIKTLIVGRPNVGKSSLLNAFLNETKAIVSDISGTTRDFVEAYFNCQGITLHLIDTAGIRKTDDPIEKIGILRTEKMLLQAELILLVLDQSNHLQEEDIQLLQLTKNHPRIIIGNKADLKSDKLISSLSNNSSQLAPQEIISVSSLDKTGFLELQQTILKKFQLNDIQPKDFNYFSNARHINQIQIALRSFQDLQQAILQSMPIDIYSIDLTKAYKALGQIIGDNQENSLIKELFSKFCLGK</sequence>
<evidence type="ECO:0000256" key="7">
    <source>
        <dbReference type="ARBA" id="ARBA00022842"/>
    </source>
</evidence>
<keyword evidence="4 10" id="KW-0479">Metal-binding</keyword>
<dbReference type="InterPro" id="IPR027368">
    <property type="entry name" value="MnmE_dom2"/>
</dbReference>
<dbReference type="GO" id="GO:0005525">
    <property type="term" value="F:GTP binding"/>
    <property type="evidence" value="ECO:0007669"/>
    <property type="project" value="UniProtKB-UniRule"/>
</dbReference>
<dbReference type="GO" id="GO:0002098">
    <property type="term" value="P:tRNA wobble uridine modification"/>
    <property type="evidence" value="ECO:0007669"/>
    <property type="project" value="TreeGrafter"/>
</dbReference>
<comment type="cofactor">
    <cofactor evidence="10">
        <name>K(+)</name>
        <dbReference type="ChEBI" id="CHEBI:29103"/>
    </cofactor>
    <text evidence="10">Binds 1 potassium ion per subunit.</text>
</comment>
<evidence type="ECO:0000256" key="3">
    <source>
        <dbReference type="ARBA" id="ARBA00022694"/>
    </source>
</evidence>
<dbReference type="GO" id="GO:0005829">
    <property type="term" value="C:cytosol"/>
    <property type="evidence" value="ECO:0007669"/>
    <property type="project" value="TreeGrafter"/>
</dbReference>
<dbReference type="SUPFAM" id="SSF52540">
    <property type="entry name" value="P-loop containing nucleoside triphosphate hydrolases"/>
    <property type="match status" value="1"/>
</dbReference>
<evidence type="ECO:0000256" key="4">
    <source>
        <dbReference type="ARBA" id="ARBA00022723"/>
    </source>
</evidence>
<dbReference type="InterPro" id="IPR018948">
    <property type="entry name" value="GTP-bd_TrmE_N"/>
</dbReference>
<feature type="binding site" evidence="10">
    <location>
        <position position="253"/>
    </location>
    <ligand>
        <name>K(+)</name>
        <dbReference type="ChEBI" id="CHEBI:29103"/>
    </ligand>
</feature>
<dbReference type="NCBIfam" id="TIGR00450">
    <property type="entry name" value="mnmE_trmE_thdF"/>
    <property type="match status" value="1"/>
</dbReference>
<feature type="domain" description="TrmE-type G" evidence="12">
    <location>
        <begin position="219"/>
        <end position="381"/>
    </location>
</feature>
<dbReference type="PANTHER" id="PTHR42714:SF2">
    <property type="entry name" value="TRNA MODIFICATION GTPASE GTPBP3, MITOCHONDRIAL"/>
    <property type="match status" value="1"/>
</dbReference>
<keyword evidence="5 10" id="KW-0547">Nucleotide-binding</keyword>
<evidence type="ECO:0000256" key="2">
    <source>
        <dbReference type="ARBA" id="ARBA00022490"/>
    </source>
</evidence>
<comment type="similarity">
    <text evidence="1 10 11">Belongs to the TRAFAC class TrmE-Era-EngA-EngB-Septin-like GTPase superfamily. TrmE GTPase family.</text>
</comment>
<accession>A0A4P6M9K6</accession>
<dbReference type="InterPro" id="IPR006073">
    <property type="entry name" value="GTP-bd"/>
</dbReference>
<comment type="caution">
    <text evidence="10">Lacks conserved residue(s) required for the propagation of feature annotation.</text>
</comment>
<evidence type="ECO:0000313" key="14">
    <source>
        <dbReference type="Proteomes" id="UP000289726"/>
    </source>
</evidence>
<dbReference type="Gene3D" id="3.40.50.300">
    <property type="entry name" value="P-loop containing nucleotide triphosphate hydrolases"/>
    <property type="match status" value="1"/>
</dbReference>
<organism evidence="13 14">
    <name type="scientific">'Catharanthus roseus' aster yellows phytoplasma</name>
    <dbReference type="NCBI Taxonomy" id="1193712"/>
    <lineage>
        <taxon>Bacteria</taxon>
        <taxon>Bacillati</taxon>
        <taxon>Mycoplasmatota</taxon>
        <taxon>Mollicutes</taxon>
        <taxon>Acholeplasmatales</taxon>
        <taxon>Acholeplasmataceae</taxon>
        <taxon>Candidatus Phytoplasma</taxon>
        <taxon>16SrI (Aster yellows group)</taxon>
    </lineage>
</organism>
<dbReference type="InterPro" id="IPR027417">
    <property type="entry name" value="P-loop_NTPase"/>
</dbReference>
<evidence type="ECO:0000256" key="8">
    <source>
        <dbReference type="ARBA" id="ARBA00022958"/>
    </source>
</evidence>
<dbReference type="EC" id="3.6.-.-" evidence="10"/>
<dbReference type="InterPro" id="IPR031168">
    <property type="entry name" value="G_TrmE"/>
</dbReference>
<comment type="subcellular location">
    <subcellularLocation>
        <location evidence="10">Cytoplasm</location>
    </subcellularLocation>
</comment>
<dbReference type="AlphaFoldDB" id="A0A4P6M9K6"/>
<dbReference type="RefSeq" id="WP_130427991.1">
    <property type="nucleotide sequence ID" value="NZ_CP035949.1"/>
</dbReference>
<feature type="binding site" evidence="10">
    <location>
        <position position="233"/>
    </location>
    <ligand>
        <name>Mg(2+)</name>
        <dbReference type="ChEBI" id="CHEBI:18420"/>
    </ligand>
</feature>
<dbReference type="Gene3D" id="3.30.1360.120">
    <property type="entry name" value="Probable tRNA modification gtpase trme, domain 1"/>
    <property type="match status" value="1"/>
</dbReference>
<evidence type="ECO:0000256" key="10">
    <source>
        <dbReference type="HAMAP-Rule" id="MF_00379"/>
    </source>
</evidence>
<dbReference type="Pfam" id="PF12631">
    <property type="entry name" value="MnmE_helical"/>
    <property type="match status" value="1"/>
</dbReference>
<feature type="binding site" evidence="10">
    <location>
        <begin position="248"/>
        <end position="254"/>
    </location>
    <ligand>
        <name>GTP</name>
        <dbReference type="ChEBI" id="CHEBI:37565"/>
    </ligand>
</feature>
<keyword evidence="8 10" id="KW-0630">Potassium</keyword>
<dbReference type="PROSITE" id="PS51709">
    <property type="entry name" value="G_TRME"/>
    <property type="match status" value="1"/>
</dbReference>
<feature type="binding site" evidence="10">
    <location>
        <position position="122"/>
    </location>
    <ligand>
        <name>(6S)-5-formyl-5,6,7,8-tetrahydrofolate</name>
        <dbReference type="ChEBI" id="CHEBI:57457"/>
    </ligand>
</feature>
<feature type="binding site" evidence="10">
    <location>
        <position position="22"/>
    </location>
    <ligand>
        <name>(6S)-5-formyl-5,6,7,8-tetrahydrofolate</name>
        <dbReference type="ChEBI" id="CHEBI:57457"/>
    </ligand>
</feature>
<dbReference type="Pfam" id="PF10396">
    <property type="entry name" value="TrmE_N"/>
    <property type="match status" value="1"/>
</dbReference>
<evidence type="ECO:0000256" key="5">
    <source>
        <dbReference type="ARBA" id="ARBA00022741"/>
    </source>
</evidence>
<dbReference type="PRINTS" id="PR00449">
    <property type="entry name" value="RASTRNSFRMNG"/>
</dbReference>